<comment type="caution">
    <text evidence="3">The sequence shown here is derived from an EMBL/GenBank/DDBJ whole genome shotgun (WGS) entry which is preliminary data.</text>
</comment>
<feature type="compositionally biased region" description="Low complexity" evidence="1">
    <location>
        <begin position="331"/>
        <end position="349"/>
    </location>
</feature>
<gene>
    <name evidence="3" type="ORF">HCU73_04780</name>
</gene>
<reference evidence="3 4" key="1">
    <citation type="submission" date="2020-04" db="EMBL/GenBank/DDBJ databases">
        <authorList>
            <person name="Yoon J."/>
        </authorList>
    </citation>
    <scope>NUCLEOTIDE SEQUENCE [LARGE SCALE GENOMIC DNA]</scope>
    <source>
        <strain evidence="3 4">KMU-115</strain>
    </source>
</reference>
<feature type="compositionally biased region" description="Basic and acidic residues" evidence="1">
    <location>
        <begin position="435"/>
        <end position="446"/>
    </location>
</feature>
<dbReference type="AlphaFoldDB" id="A0A7X6GZC0"/>
<sequence length="1019" mass="103711">MTVDFALFLSPEGIALAHRQAAGHWALVAEARLDDGDLGAAMAGLKAAAAERGGDGAGVLLVLPDDQILYTSFMAPADDAEAVVARITEGLDGATPYAVSDLTYDWRAVEADRVKVAVVARETLEEATAFVAGYGFSAAGFAAMPPAERFPGMPLFGDDRPELPDAATGMAFGADAWVPPAAPEPEPEPEPEAAATEDPTAEAPAAEPEAEVAPVAAEAEPAPETPPEPEPEPEPEPAEEAAAPAVAEEEPAPAPIADPTLDQPVLSILEDAEPEPARAADTAAEPEAEPEAQPEPEPEAPAVADAPVAARGKAPKPSAEARPLTAEKPEGGAPRPARAARFTPTPAEPLRAEPELPPAPAEGPALGFGARRGKAARPEAEAGQIVSSRRSRLGFGAAPEGDAEAPVLHPDAAPPLRPEPAPAGPGSRLAAQLARVRDASKARPKPEPAPPPRTVPAPAPSAEVDIDDLAEAPAAARVTAPEEAPRRGGLFRRPARAAAAAAGGGAATADRAFTSGLLARKPSEPAGPSFKTGLILTLVLLVLLALIALWSVLFLPESPMARLFGGGQTEATLADDPLDGPAPPVAVTAPPAMAALDPAPAAPEAVAAAPVADPTASATDPPAATELAALVPEAEAPPLSDPEAAADGEIAAAETPAPAEAPLPDIDAEIELPPLPPLPEDMLPSIEETEALYAAARIWPRTPDRPYFEPFPILDDLYIASIDPEVSAFDAVALTDPGINPAETLRRVPPPPPFGVTPERDARGLVAATPEGVLTPEGAFVVLGRPPIAAVPRPREVEPAAAPAAPALGVEDAILGTFQPTPRPADLDETRERQVLGGLTVTELAGLRPGQRPVSAQEAAAQASLFPADEAAPAEETAAAAAADPAPEPVGGTALAVAASRMPSLRPADIATIVAAAERAPEEVVAVAATAVAAAPSIPSNADVARAATERNAIRLRDVNLIGVTGTPSNRRALVRLPSGRFVRVAVGDRLDGGRVAAIGETSLQYVRNGRNITLEIPG</sequence>
<keyword evidence="2" id="KW-0812">Transmembrane</keyword>
<evidence type="ECO:0000313" key="4">
    <source>
        <dbReference type="Proteomes" id="UP000526408"/>
    </source>
</evidence>
<organism evidence="3 4">
    <name type="scientific">Roseicyclus persicicus</name>
    <dbReference type="NCBI Taxonomy" id="2650661"/>
    <lineage>
        <taxon>Bacteria</taxon>
        <taxon>Pseudomonadati</taxon>
        <taxon>Pseudomonadota</taxon>
        <taxon>Alphaproteobacteria</taxon>
        <taxon>Rhodobacterales</taxon>
        <taxon>Roseobacteraceae</taxon>
        <taxon>Roseicyclus</taxon>
    </lineage>
</organism>
<evidence type="ECO:0000256" key="1">
    <source>
        <dbReference type="SAM" id="MobiDB-lite"/>
    </source>
</evidence>
<dbReference type="InterPro" id="IPR043129">
    <property type="entry name" value="ATPase_NBD"/>
</dbReference>
<accession>A0A7X6GZC0</accession>
<proteinExistence type="predicted"/>
<feature type="region of interest" description="Disordered" evidence="1">
    <location>
        <begin position="176"/>
        <end position="460"/>
    </location>
</feature>
<feature type="compositionally biased region" description="Pro residues" evidence="1">
    <location>
        <begin position="412"/>
        <end position="423"/>
    </location>
</feature>
<keyword evidence="4" id="KW-1185">Reference proteome</keyword>
<feature type="transmembrane region" description="Helical" evidence="2">
    <location>
        <begin position="533"/>
        <end position="555"/>
    </location>
</feature>
<dbReference type="InterPro" id="IPR018065">
    <property type="entry name" value="Ribosomal_eL34_CS"/>
</dbReference>
<feature type="compositionally biased region" description="Pro residues" evidence="1">
    <location>
        <begin position="447"/>
        <end position="459"/>
    </location>
</feature>
<feature type="compositionally biased region" description="Low complexity" evidence="1">
    <location>
        <begin position="300"/>
        <end position="310"/>
    </location>
</feature>
<feature type="compositionally biased region" description="Acidic residues" evidence="1">
    <location>
        <begin position="227"/>
        <end position="239"/>
    </location>
</feature>
<protein>
    <submittedName>
        <fullName evidence="3">Uncharacterized protein</fullName>
    </submittedName>
</protein>
<dbReference type="Proteomes" id="UP000526408">
    <property type="component" value="Unassembled WGS sequence"/>
</dbReference>
<dbReference type="RefSeq" id="WP_168622236.1">
    <property type="nucleotide sequence ID" value="NZ_JAAZQQ010000001.1"/>
</dbReference>
<keyword evidence="2" id="KW-0472">Membrane</keyword>
<feature type="compositionally biased region" description="Low complexity" evidence="1">
    <location>
        <begin position="192"/>
        <end position="222"/>
    </location>
</feature>
<feature type="compositionally biased region" description="Acidic residues" evidence="1">
    <location>
        <begin position="284"/>
        <end position="298"/>
    </location>
</feature>
<keyword evidence="2" id="KW-1133">Transmembrane helix</keyword>
<dbReference type="EMBL" id="JAAZQQ010000001">
    <property type="protein sequence ID" value="NKX43897.1"/>
    <property type="molecule type" value="Genomic_DNA"/>
</dbReference>
<dbReference type="SUPFAM" id="SSF53067">
    <property type="entry name" value="Actin-like ATPase domain"/>
    <property type="match status" value="1"/>
</dbReference>
<evidence type="ECO:0000256" key="2">
    <source>
        <dbReference type="SAM" id="Phobius"/>
    </source>
</evidence>
<evidence type="ECO:0000313" key="3">
    <source>
        <dbReference type="EMBL" id="NKX43897.1"/>
    </source>
</evidence>
<dbReference type="PROSITE" id="PS01145">
    <property type="entry name" value="RIBOSOMAL_L34E"/>
    <property type="match status" value="1"/>
</dbReference>
<name>A0A7X6GZC0_9RHOB</name>